<dbReference type="Pfam" id="PF00486">
    <property type="entry name" value="Trans_reg_C"/>
    <property type="match status" value="1"/>
</dbReference>
<dbReference type="AlphaFoldDB" id="A0A3D9RUZ9"/>
<proteinExistence type="predicted"/>
<dbReference type="SUPFAM" id="SSF52172">
    <property type="entry name" value="CheY-like"/>
    <property type="match status" value="1"/>
</dbReference>
<evidence type="ECO:0000256" key="4">
    <source>
        <dbReference type="PROSITE-ProRule" id="PRU01091"/>
    </source>
</evidence>
<feature type="domain" description="OmpR/PhoB-type" evidence="5">
    <location>
        <begin position="135"/>
        <end position="232"/>
    </location>
</feature>
<dbReference type="GO" id="GO:0006355">
    <property type="term" value="P:regulation of DNA-templated transcription"/>
    <property type="evidence" value="ECO:0007669"/>
    <property type="project" value="InterPro"/>
</dbReference>
<evidence type="ECO:0000256" key="3">
    <source>
        <dbReference type="ARBA" id="ARBA00023163"/>
    </source>
</evidence>
<dbReference type="OrthoDB" id="2678843at2"/>
<keyword evidence="2 4" id="KW-0238">DNA-binding</keyword>
<sequence length="234" mass="27118">MHTDQDSSWIDFVPKRIGILVSDSTLTNMIEYGLKRKHYSVRVFPGDQKFLSSDLTLDVLIADLSRLSEIRLDAITFPIIIIHESSLKINLDELTIPGVSYLEKPFEFDQLLHAIQSVIHQNNAAKNELQVSQTHLAFRLHGIELYPTGMEIECSSQRLHLTWREYQVFVTLLEENGHMVTTQALLDILSERISNQRTSLTQCINKLRQKLRCCRDRIEIHTEINEGYRMQITI</sequence>
<dbReference type="Proteomes" id="UP000256304">
    <property type="component" value="Unassembled WGS sequence"/>
</dbReference>
<dbReference type="InterPro" id="IPR016032">
    <property type="entry name" value="Sig_transdc_resp-reg_C-effctor"/>
</dbReference>
<evidence type="ECO:0000256" key="1">
    <source>
        <dbReference type="ARBA" id="ARBA00023015"/>
    </source>
</evidence>
<accession>A0A3D9RUZ9</accession>
<organism evidence="6 7">
    <name type="scientific">Paenibacillus taihuensis</name>
    <dbReference type="NCBI Taxonomy" id="1156355"/>
    <lineage>
        <taxon>Bacteria</taxon>
        <taxon>Bacillati</taxon>
        <taxon>Bacillota</taxon>
        <taxon>Bacilli</taxon>
        <taxon>Bacillales</taxon>
        <taxon>Paenibacillaceae</taxon>
        <taxon>Paenibacillus</taxon>
    </lineage>
</organism>
<dbReference type="RefSeq" id="WP_116190088.1">
    <property type="nucleotide sequence ID" value="NZ_QTTN01000018.1"/>
</dbReference>
<dbReference type="InterPro" id="IPR011006">
    <property type="entry name" value="CheY-like_superfamily"/>
</dbReference>
<dbReference type="GO" id="GO:0003677">
    <property type="term" value="F:DNA binding"/>
    <property type="evidence" value="ECO:0007669"/>
    <property type="project" value="UniProtKB-UniRule"/>
</dbReference>
<dbReference type="SUPFAM" id="SSF46894">
    <property type="entry name" value="C-terminal effector domain of the bipartite response regulators"/>
    <property type="match status" value="1"/>
</dbReference>
<protein>
    <submittedName>
        <fullName evidence="6">DNA-binding response OmpR family regulator</fullName>
    </submittedName>
</protein>
<evidence type="ECO:0000313" key="6">
    <source>
        <dbReference type="EMBL" id="REE81571.1"/>
    </source>
</evidence>
<keyword evidence="3" id="KW-0804">Transcription</keyword>
<keyword evidence="7" id="KW-1185">Reference proteome</keyword>
<dbReference type="GO" id="GO:0000160">
    <property type="term" value="P:phosphorelay signal transduction system"/>
    <property type="evidence" value="ECO:0007669"/>
    <property type="project" value="InterPro"/>
</dbReference>
<keyword evidence="1" id="KW-0805">Transcription regulation</keyword>
<reference evidence="6 7" key="1">
    <citation type="submission" date="2018-08" db="EMBL/GenBank/DDBJ databases">
        <title>Genomic Encyclopedia of Type Strains, Phase III (KMG-III): the genomes of soil and plant-associated and newly described type strains.</title>
        <authorList>
            <person name="Whitman W."/>
        </authorList>
    </citation>
    <scope>NUCLEOTIDE SEQUENCE [LARGE SCALE GENOMIC DNA]</scope>
    <source>
        <strain evidence="6 7">CGMCC 1.10966</strain>
    </source>
</reference>
<gene>
    <name evidence="6" type="ORF">A8990_11897</name>
</gene>
<evidence type="ECO:0000256" key="2">
    <source>
        <dbReference type="ARBA" id="ARBA00023125"/>
    </source>
</evidence>
<dbReference type="InterPro" id="IPR036388">
    <property type="entry name" value="WH-like_DNA-bd_sf"/>
</dbReference>
<comment type="caution">
    <text evidence="6">The sequence shown here is derived from an EMBL/GenBank/DDBJ whole genome shotgun (WGS) entry which is preliminary data.</text>
</comment>
<dbReference type="EMBL" id="QTTN01000018">
    <property type="protein sequence ID" value="REE81571.1"/>
    <property type="molecule type" value="Genomic_DNA"/>
</dbReference>
<evidence type="ECO:0000313" key="7">
    <source>
        <dbReference type="Proteomes" id="UP000256304"/>
    </source>
</evidence>
<dbReference type="Gene3D" id="1.10.10.10">
    <property type="entry name" value="Winged helix-like DNA-binding domain superfamily/Winged helix DNA-binding domain"/>
    <property type="match status" value="1"/>
</dbReference>
<dbReference type="SMART" id="SM00862">
    <property type="entry name" value="Trans_reg_C"/>
    <property type="match status" value="1"/>
</dbReference>
<evidence type="ECO:0000259" key="5">
    <source>
        <dbReference type="PROSITE" id="PS51755"/>
    </source>
</evidence>
<dbReference type="PROSITE" id="PS51755">
    <property type="entry name" value="OMPR_PHOB"/>
    <property type="match status" value="1"/>
</dbReference>
<feature type="DNA-binding region" description="OmpR/PhoB-type" evidence="4">
    <location>
        <begin position="135"/>
        <end position="232"/>
    </location>
</feature>
<dbReference type="Gene3D" id="3.40.50.2300">
    <property type="match status" value="1"/>
</dbReference>
<dbReference type="InterPro" id="IPR001867">
    <property type="entry name" value="OmpR/PhoB-type_DNA-bd"/>
</dbReference>
<name>A0A3D9RUZ9_9BACL</name>